<feature type="transmembrane region" description="Helical" evidence="6">
    <location>
        <begin position="174"/>
        <end position="193"/>
    </location>
</feature>
<comment type="subcellular location">
    <subcellularLocation>
        <location evidence="1 6">Cell membrane</location>
        <topology evidence="1 6">Multi-pass membrane protein</topology>
    </subcellularLocation>
</comment>
<evidence type="ECO:0000259" key="7">
    <source>
        <dbReference type="Pfam" id="PF09335"/>
    </source>
</evidence>
<dbReference type="Proteomes" id="UP000824093">
    <property type="component" value="Unassembled WGS sequence"/>
</dbReference>
<comment type="caution">
    <text evidence="8">The sequence shown here is derived from an EMBL/GenBank/DDBJ whole genome shotgun (WGS) entry which is preliminary data.</text>
</comment>
<dbReference type="AlphaFoldDB" id="A0A9D1M0P3"/>
<reference evidence="8" key="2">
    <citation type="journal article" date="2021" name="PeerJ">
        <title>Extensive microbial diversity within the chicken gut microbiome revealed by metagenomics and culture.</title>
        <authorList>
            <person name="Gilroy R."/>
            <person name="Ravi A."/>
            <person name="Getino M."/>
            <person name="Pursley I."/>
            <person name="Horton D.L."/>
            <person name="Alikhan N.F."/>
            <person name="Baker D."/>
            <person name="Gharbi K."/>
            <person name="Hall N."/>
            <person name="Watson M."/>
            <person name="Adriaenssens E.M."/>
            <person name="Foster-Nyarko E."/>
            <person name="Jarju S."/>
            <person name="Secka A."/>
            <person name="Antonio M."/>
            <person name="Oren A."/>
            <person name="Chaudhuri R.R."/>
            <person name="La Ragione R."/>
            <person name="Hildebrand F."/>
            <person name="Pallen M.J."/>
        </authorList>
    </citation>
    <scope>NUCLEOTIDE SEQUENCE</scope>
    <source>
        <strain evidence="8">CHK195-15760</strain>
    </source>
</reference>
<feature type="transmembrane region" description="Helical" evidence="6">
    <location>
        <begin position="205"/>
        <end position="222"/>
    </location>
</feature>
<evidence type="ECO:0000256" key="2">
    <source>
        <dbReference type="ARBA" id="ARBA00022475"/>
    </source>
</evidence>
<keyword evidence="3 6" id="KW-0812">Transmembrane</keyword>
<keyword evidence="2 6" id="KW-1003">Cell membrane</keyword>
<evidence type="ECO:0000256" key="3">
    <source>
        <dbReference type="ARBA" id="ARBA00022692"/>
    </source>
</evidence>
<evidence type="ECO:0000256" key="5">
    <source>
        <dbReference type="ARBA" id="ARBA00023136"/>
    </source>
</evidence>
<feature type="transmembrane region" description="Helical" evidence="6">
    <location>
        <begin position="53"/>
        <end position="73"/>
    </location>
</feature>
<evidence type="ECO:0000256" key="1">
    <source>
        <dbReference type="ARBA" id="ARBA00004651"/>
    </source>
</evidence>
<keyword evidence="4 6" id="KW-1133">Transmembrane helix</keyword>
<dbReference type="InterPro" id="IPR032816">
    <property type="entry name" value="VTT_dom"/>
</dbReference>
<feature type="transmembrane region" description="Helical" evidence="6">
    <location>
        <begin position="144"/>
        <end position="167"/>
    </location>
</feature>
<feature type="transmembrane region" description="Helical" evidence="6">
    <location>
        <begin position="85"/>
        <end position="110"/>
    </location>
</feature>
<protein>
    <recommendedName>
        <fullName evidence="6">TVP38/TMEM64 family membrane protein</fullName>
    </recommendedName>
</protein>
<dbReference type="PANTHER" id="PTHR12677">
    <property type="entry name" value="GOLGI APPARATUS MEMBRANE PROTEIN TVP38-RELATED"/>
    <property type="match status" value="1"/>
</dbReference>
<keyword evidence="5 6" id="KW-0472">Membrane</keyword>
<evidence type="ECO:0000313" key="9">
    <source>
        <dbReference type="Proteomes" id="UP000824093"/>
    </source>
</evidence>
<reference evidence="8" key="1">
    <citation type="submission" date="2020-10" db="EMBL/GenBank/DDBJ databases">
        <authorList>
            <person name="Gilroy R."/>
        </authorList>
    </citation>
    <scope>NUCLEOTIDE SEQUENCE</scope>
    <source>
        <strain evidence="8">CHK195-15760</strain>
    </source>
</reference>
<dbReference type="InterPro" id="IPR015414">
    <property type="entry name" value="TMEM64"/>
</dbReference>
<dbReference type="GO" id="GO:0005886">
    <property type="term" value="C:plasma membrane"/>
    <property type="evidence" value="ECO:0007669"/>
    <property type="project" value="UniProtKB-SubCell"/>
</dbReference>
<comment type="similarity">
    <text evidence="6">Belongs to the TVP38/TMEM64 family.</text>
</comment>
<proteinExistence type="inferred from homology"/>
<organism evidence="8 9">
    <name type="scientific">Candidatus Merdicola faecigallinarum</name>
    <dbReference type="NCBI Taxonomy" id="2840862"/>
    <lineage>
        <taxon>Bacteria</taxon>
        <taxon>Bacillati</taxon>
        <taxon>Bacillota</taxon>
        <taxon>Clostridia</taxon>
        <taxon>Candidatus Merdicola</taxon>
    </lineage>
</organism>
<sequence>MKRSQKIKWGKRIATLCVILILIGICIYLFPLIKDISTTEGQIKFKEEVDQLGIWGILLLFGLQVAQIMLVVLPGEPLEILAGMCYGTVGGTIFIFISVFITTTLIFFLVRKYGKRLLYHTFNKEKIKRIENSKFFQNPTKIEIIFAILFLIPGTPKDLLVYIGGLLPFKPIRFILISTFVRFPSVISSTIAGDNIATGNWKMMLITYGITFLVTGIIIFIVNRFDKNKTTKEALDVIK</sequence>
<accession>A0A9D1M0P3</accession>
<evidence type="ECO:0000256" key="4">
    <source>
        <dbReference type="ARBA" id="ARBA00022989"/>
    </source>
</evidence>
<feature type="domain" description="VTT" evidence="7">
    <location>
        <begin position="73"/>
        <end position="194"/>
    </location>
</feature>
<evidence type="ECO:0000256" key="6">
    <source>
        <dbReference type="RuleBase" id="RU366058"/>
    </source>
</evidence>
<gene>
    <name evidence="8" type="ORF">IAB70_02575</name>
</gene>
<dbReference type="EMBL" id="DVNH01000019">
    <property type="protein sequence ID" value="HIU51496.1"/>
    <property type="molecule type" value="Genomic_DNA"/>
</dbReference>
<dbReference type="Pfam" id="PF09335">
    <property type="entry name" value="VTT_dom"/>
    <property type="match status" value="1"/>
</dbReference>
<evidence type="ECO:0000313" key="8">
    <source>
        <dbReference type="EMBL" id="HIU51496.1"/>
    </source>
</evidence>
<name>A0A9D1M0P3_9FIRM</name>
<feature type="transmembrane region" description="Helical" evidence="6">
    <location>
        <begin position="12"/>
        <end position="33"/>
    </location>
</feature>
<dbReference type="PANTHER" id="PTHR12677:SF59">
    <property type="entry name" value="GOLGI APPARATUS MEMBRANE PROTEIN TVP38-RELATED"/>
    <property type="match status" value="1"/>
</dbReference>